<dbReference type="STRING" id="5888.A0DYL6"/>
<evidence type="ECO:0000256" key="5">
    <source>
        <dbReference type="ARBA" id="ARBA00022729"/>
    </source>
</evidence>
<dbReference type="OrthoDB" id="305333at2759"/>
<comment type="similarity">
    <text evidence="3 9">Belongs to the KISH family.</text>
</comment>
<keyword evidence="8 9" id="KW-0472">Membrane</keyword>
<dbReference type="Pfam" id="PF06842">
    <property type="entry name" value="DUF1242"/>
    <property type="match status" value="1"/>
</dbReference>
<dbReference type="EMBL" id="CT868649">
    <property type="protein sequence ID" value="CAK88133.1"/>
    <property type="molecule type" value="Genomic_DNA"/>
</dbReference>
<evidence type="ECO:0000256" key="8">
    <source>
        <dbReference type="ARBA" id="ARBA00023136"/>
    </source>
</evidence>
<dbReference type="KEGG" id="ptm:GSPATT00003101001"/>
<dbReference type="RefSeq" id="XP_001455530.1">
    <property type="nucleotide sequence ID" value="XM_001455493.1"/>
</dbReference>
<evidence type="ECO:0000313" key="10">
    <source>
        <dbReference type="EMBL" id="CAK88133.1"/>
    </source>
</evidence>
<evidence type="ECO:0000256" key="1">
    <source>
        <dbReference type="ARBA" id="ARBA00002154"/>
    </source>
</evidence>
<dbReference type="AlphaFoldDB" id="A0DYL6"/>
<keyword evidence="7" id="KW-0333">Golgi apparatus</keyword>
<comment type="caution">
    <text evidence="9">Lacks conserved residue(s) required for the propagation of feature annotation.</text>
</comment>
<feature type="transmembrane region" description="Helical" evidence="9">
    <location>
        <begin position="6"/>
        <end position="28"/>
    </location>
</feature>
<dbReference type="PANTHER" id="PTHR13229">
    <property type="entry name" value="PROTEIN KISH-A"/>
    <property type="match status" value="1"/>
</dbReference>
<proteinExistence type="inferred from homology"/>
<accession>A0DYL6</accession>
<protein>
    <recommendedName>
        <fullName evidence="9">Protein kish</fullName>
    </recommendedName>
</protein>
<dbReference type="Proteomes" id="UP000000600">
    <property type="component" value="Unassembled WGS sequence"/>
</dbReference>
<dbReference type="GO" id="GO:0009306">
    <property type="term" value="P:protein secretion"/>
    <property type="evidence" value="ECO:0000318"/>
    <property type="project" value="GO_Central"/>
</dbReference>
<evidence type="ECO:0000256" key="6">
    <source>
        <dbReference type="ARBA" id="ARBA00022989"/>
    </source>
</evidence>
<dbReference type="InParanoid" id="A0DYL6"/>
<comment type="subcellular location">
    <subcellularLocation>
        <location evidence="2">Golgi apparatus membrane</location>
        <topology evidence="2">Single-pass type I membrane protein</topology>
    </subcellularLocation>
</comment>
<keyword evidence="4 9" id="KW-0812">Transmembrane</keyword>
<evidence type="ECO:0000256" key="7">
    <source>
        <dbReference type="ARBA" id="ARBA00023034"/>
    </source>
</evidence>
<dbReference type="eggNOG" id="KOG3808">
    <property type="taxonomic scope" value="Eukaryota"/>
</dbReference>
<dbReference type="InterPro" id="IPR009653">
    <property type="entry name" value="Ksh1"/>
</dbReference>
<evidence type="ECO:0000256" key="2">
    <source>
        <dbReference type="ARBA" id="ARBA00004614"/>
    </source>
</evidence>
<organism evidence="10 11">
    <name type="scientific">Paramecium tetraurelia</name>
    <dbReference type="NCBI Taxonomy" id="5888"/>
    <lineage>
        <taxon>Eukaryota</taxon>
        <taxon>Sar</taxon>
        <taxon>Alveolata</taxon>
        <taxon>Ciliophora</taxon>
        <taxon>Intramacronucleata</taxon>
        <taxon>Oligohymenophorea</taxon>
        <taxon>Peniculida</taxon>
        <taxon>Parameciidae</taxon>
        <taxon>Paramecium</taxon>
    </lineage>
</organism>
<dbReference type="GO" id="GO:0000139">
    <property type="term" value="C:Golgi membrane"/>
    <property type="evidence" value="ECO:0007669"/>
    <property type="project" value="UniProtKB-SubCell"/>
</dbReference>
<dbReference type="GeneID" id="5041315"/>
<feature type="transmembrane region" description="Helical" evidence="9">
    <location>
        <begin position="57"/>
        <end position="75"/>
    </location>
</feature>
<dbReference type="OMA" id="KVGFQGT"/>
<keyword evidence="5" id="KW-0732">Signal</keyword>
<evidence type="ECO:0000313" key="11">
    <source>
        <dbReference type="Proteomes" id="UP000000600"/>
    </source>
</evidence>
<evidence type="ECO:0000256" key="9">
    <source>
        <dbReference type="RuleBase" id="RU910717"/>
    </source>
</evidence>
<dbReference type="InterPro" id="IPR051523">
    <property type="entry name" value="KISH_domain"/>
</dbReference>
<name>A0DYL6_PARTE</name>
<reference evidence="10 11" key="1">
    <citation type="journal article" date="2006" name="Nature">
        <title>Global trends of whole-genome duplications revealed by the ciliate Paramecium tetraurelia.</title>
        <authorList>
            <consortium name="Genoscope"/>
            <person name="Aury J.-M."/>
            <person name="Jaillon O."/>
            <person name="Duret L."/>
            <person name="Noel B."/>
            <person name="Jubin C."/>
            <person name="Porcel B.M."/>
            <person name="Segurens B."/>
            <person name="Daubin V."/>
            <person name="Anthouard V."/>
            <person name="Aiach N."/>
            <person name="Arnaiz O."/>
            <person name="Billaut A."/>
            <person name="Beisson J."/>
            <person name="Blanc I."/>
            <person name="Bouhouche K."/>
            <person name="Camara F."/>
            <person name="Duharcourt S."/>
            <person name="Guigo R."/>
            <person name="Gogendeau D."/>
            <person name="Katinka M."/>
            <person name="Keller A.-M."/>
            <person name="Kissmehl R."/>
            <person name="Klotz C."/>
            <person name="Koll F."/>
            <person name="Le Moue A."/>
            <person name="Lepere C."/>
            <person name="Malinsky S."/>
            <person name="Nowacki M."/>
            <person name="Nowak J.K."/>
            <person name="Plattner H."/>
            <person name="Poulain J."/>
            <person name="Ruiz F."/>
            <person name="Serrano V."/>
            <person name="Zagulski M."/>
            <person name="Dessen P."/>
            <person name="Betermier M."/>
            <person name="Weissenbach J."/>
            <person name="Scarpelli C."/>
            <person name="Schachter V."/>
            <person name="Sperling L."/>
            <person name="Meyer E."/>
            <person name="Cohen J."/>
            <person name="Wincker P."/>
        </authorList>
    </citation>
    <scope>NUCLEOTIDE SEQUENCE [LARGE SCALE GENOMIC DNA]</scope>
    <source>
        <strain evidence="10 11">Stock d4-2</strain>
    </source>
</reference>
<gene>
    <name evidence="10" type="ORF">GSPATT00003101001</name>
</gene>
<keyword evidence="6 9" id="KW-1133">Transmembrane helix</keyword>
<sequence>MHDNQFGIFNFSTMIVILLLVICTSTYIRQMKPDLINSHRHGFRGFFRRSAVIGDRLSPLVSGLCFIMGAYVLLIR</sequence>
<comment type="function">
    <text evidence="1 9">Involved in the early part of the secretory pathway.</text>
</comment>
<keyword evidence="11" id="KW-1185">Reference proteome</keyword>
<dbReference type="HOGENOM" id="CLU_152663_1_0_1"/>
<evidence type="ECO:0000256" key="3">
    <source>
        <dbReference type="ARBA" id="ARBA00008961"/>
    </source>
</evidence>
<dbReference type="FunCoup" id="A0DYL6">
    <property type="interactions" value="595"/>
</dbReference>
<evidence type="ECO:0000256" key="4">
    <source>
        <dbReference type="ARBA" id="ARBA00022692"/>
    </source>
</evidence>